<keyword evidence="4" id="KW-1185">Reference proteome</keyword>
<reference evidence="3 4" key="1">
    <citation type="submission" date="2019-08" db="EMBL/GenBank/DDBJ databases">
        <authorList>
            <person name="Peeters C."/>
        </authorList>
    </citation>
    <scope>NUCLEOTIDE SEQUENCE [LARGE SCALE GENOMIC DNA]</scope>
    <source>
        <strain evidence="3 4">LMG 31012</strain>
    </source>
</reference>
<name>A0A5E4XBT2_9BURK</name>
<dbReference type="SUPFAM" id="SSF55781">
    <property type="entry name" value="GAF domain-like"/>
    <property type="match status" value="1"/>
</dbReference>
<evidence type="ECO:0000256" key="1">
    <source>
        <dbReference type="SAM" id="MobiDB-lite"/>
    </source>
</evidence>
<dbReference type="AlphaFoldDB" id="A0A5E4XBT2"/>
<dbReference type="PANTHER" id="PTHR33525">
    <property type="match status" value="1"/>
</dbReference>
<dbReference type="SUPFAM" id="SSF109604">
    <property type="entry name" value="HD-domain/PDEase-like"/>
    <property type="match status" value="1"/>
</dbReference>
<sequence>MSLTKEKTLELLWQRLAERGEFPSLQRSVTGIVSAMQSENTSTADLAASVLSDFALTQKVIRLANSAMYAPFGCNVTTVSRAIMILGVDTIGHLALSLKLLEGFSEVAARRDDMARELARATLAGAFARDITAKNGIRDGEEAVVCTLLHHVARLLVTYCFPAEWGEIQALAAEQGISDSDACEQVLAISFPELAEAAARKWGLPESIATSMRPIDLEGDAPLSHADWLCAVANMSNEMVTELTRGADPERLAELAERYADRLALDVRDVVSVGEEMARDTSHQEFIAISTGASSARLPPAGKPLDSARRLADGLSEVRAATGETDAVGLLNLTLEAIMQSLGFANCAAFVRVPANKSFEMRFGIGRDVQPALGLSFPEAFEPDVFHLALTNGRAILIDNAREPRIVPRIPLWHREHFSNVKSFFLLPVRQRNQTVALLYGDWGGALCAGGIGAKELEFLQHMGNEISSKLESMAQQNVGAGHVGNGTNTSDMLTRKVSGTTGGR</sequence>
<evidence type="ECO:0000259" key="2">
    <source>
        <dbReference type="PROSITE" id="PS51833"/>
    </source>
</evidence>
<dbReference type="PROSITE" id="PS51833">
    <property type="entry name" value="HDOD"/>
    <property type="match status" value="1"/>
</dbReference>
<proteinExistence type="predicted"/>
<dbReference type="InterPro" id="IPR029016">
    <property type="entry name" value="GAF-like_dom_sf"/>
</dbReference>
<organism evidence="3 4">
    <name type="scientific">Pandoraea eparura</name>
    <dbReference type="NCBI Taxonomy" id="2508291"/>
    <lineage>
        <taxon>Bacteria</taxon>
        <taxon>Pseudomonadati</taxon>
        <taxon>Pseudomonadota</taxon>
        <taxon>Betaproteobacteria</taxon>
        <taxon>Burkholderiales</taxon>
        <taxon>Burkholderiaceae</taxon>
        <taxon>Pandoraea</taxon>
    </lineage>
</organism>
<feature type="domain" description="HDOD" evidence="2">
    <location>
        <begin position="22"/>
        <end position="218"/>
    </location>
</feature>
<dbReference type="RefSeq" id="WP_150590881.1">
    <property type="nucleotide sequence ID" value="NZ_CABPSH010000011.1"/>
</dbReference>
<dbReference type="OrthoDB" id="9791419at2"/>
<evidence type="ECO:0000313" key="4">
    <source>
        <dbReference type="Proteomes" id="UP000400981"/>
    </source>
</evidence>
<dbReference type="Gene3D" id="1.10.3210.10">
    <property type="entry name" value="Hypothetical protein af1432"/>
    <property type="match status" value="1"/>
</dbReference>
<protein>
    <submittedName>
        <fullName evidence="3">HDOD domain-containing protein</fullName>
    </submittedName>
</protein>
<gene>
    <name evidence="3" type="ORF">PEP31012_03819</name>
</gene>
<dbReference type="Pfam" id="PF01590">
    <property type="entry name" value="GAF"/>
    <property type="match status" value="1"/>
</dbReference>
<dbReference type="InterPro" id="IPR013976">
    <property type="entry name" value="HDOD"/>
</dbReference>
<dbReference type="InterPro" id="IPR003018">
    <property type="entry name" value="GAF"/>
</dbReference>
<dbReference type="Pfam" id="PF08668">
    <property type="entry name" value="HDOD"/>
    <property type="match status" value="1"/>
</dbReference>
<accession>A0A5E4XBT2</accession>
<dbReference type="Proteomes" id="UP000400981">
    <property type="component" value="Unassembled WGS sequence"/>
</dbReference>
<dbReference type="InterPro" id="IPR052340">
    <property type="entry name" value="RNase_Y/CdgJ"/>
</dbReference>
<dbReference type="PANTHER" id="PTHR33525:SF3">
    <property type="entry name" value="RIBONUCLEASE Y"/>
    <property type="match status" value="1"/>
</dbReference>
<dbReference type="Gene3D" id="3.30.450.40">
    <property type="match status" value="1"/>
</dbReference>
<evidence type="ECO:0000313" key="3">
    <source>
        <dbReference type="EMBL" id="VVE33879.1"/>
    </source>
</evidence>
<feature type="region of interest" description="Disordered" evidence="1">
    <location>
        <begin position="481"/>
        <end position="505"/>
    </location>
</feature>
<dbReference type="EMBL" id="CABPSH010000011">
    <property type="protein sequence ID" value="VVE33879.1"/>
    <property type="molecule type" value="Genomic_DNA"/>
</dbReference>